<dbReference type="AlphaFoldDB" id="A0A4Z0FMH8"/>
<feature type="transmembrane region" description="Helical" evidence="2">
    <location>
        <begin position="172"/>
        <end position="194"/>
    </location>
</feature>
<comment type="caution">
    <text evidence="3">The sequence shown here is derived from an EMBL/GenBank/DDBJ whole genome shotgun (WGS) entry which is preliminary data.</text>
</comment>
<gene>
    <name evidence="3" type="ORF">E4099_31615</name>
</gene>
<dbReference type="InterPro" id="IPR045931">
    <property type="entry name" value="DUF6350"/>
</dbReference>
<proteinExistence type="predicted"/>
<feature type="transmembrane region" description="Helical" evidence="2">
    <location>
        <begin position="146"/>
        <end position="166"/>
    </location>
</feature>
<dbReference type="OrthoDB" id="3742900at2"/>
<organism evidence="3 4">
    <name type="scientific">Streptomyces palmae</name>
    <dbReference type="NCBI Taxonomy" id="1701085"/>
    <lineage>
        <taxon>Bacteria</taxon>
        <taxon>Bacillati</taxon>
        <taxon>Actinomycetota</taxon>
        <taxon>Actinomycetes</taxon>
        <taxon>Kitasatosporales</taxon>
        <taxon>Streptomycetaceae</taxon>
        <taxon>Streptomyces</taxon>
    </lineage>
</organism>
<evidence type="ECO:0008006" key="5">
    <source>
        <dbReference type="Google" id="ProtNLM"/>
    </source>
</evidence>
<evidence type="ECO:0000256" key="1">
    <source>
        <dbReference type="SAM" id="MobiDB-lite"/>
    </source>
</evidence>
<dbReference type="Pfam" id="PF19877">
    <property type="entry name" value="DUF6350"/>
    <property type="match status" value="1"/>
</dbReference>
<keyword evidence="2" id="KW-0472">Membrane</keyword>
<feature type="region of interest" description="Disordered" evidence="1">
    <location>
        <begin position="536"/>
        <end position="583"/>
    </location>
</feature>
<feature type="transmembrane region" description="Helical" evidence="2">
    <location>
        <begin position="28"/>
        <end position="52"/>
    </location>
</feature>
<dbReference type="EMBL" id="SRID01000626">
    <property type="protein sequence ID" value="TGA84090.1"/>
    <property type="molecule type" value="Genomic_DNA"/>
</dbReference>
<sequence>MTQMTDGRPSLTPRGYSAARDAAAVGQAFFSGVMAAGLGLGTLSVVVVLLWIGSPYPDAGPSGALHIAADLWLLGHGADLVRTGPTGAASPLGLTPLLLGALPCWLLYRATRHALEPPEPVPGGSGLAAPPAVLALSSPPLVPRRVVAWVTAGYLLVGLAAVVYAANGPMRVSPLGALLHLPVVTLVVVALSAWTGTGRPYELLPAAVRRLLSELPAPVGLRLREALRAPSWLTRRRRTAALRATGGAMAALIGAGALLTAVSLAGHAGSVYQAFGRLAGTWSGQCGVLLLSIALLPNAVVWAAAYGLGPGFAIGAGGAVGPLSAAGPPALPEFPLFAALPAPAAAAPPYLLIAAVVPLAAGLSVAWFVSGAALRAVPRLPPSVPAQGNGARSDGRAAVDPASEPTGRSATAKGRIRRWPGRLLRLLRGVRRRSPGGGPRGRWARLRGRLCGRGGGRAWSIRETALTAALAAVGCGCAAALLAAVAGGPVGSGALADSGPSWWFTGAAALGWCGLLGVPGALVMRWCRLMYRTSPRRAGGGTAAPPVRRGTHPEHARGASTAGAPARGGVRRAASGRRRARDD</sequence>
<keyword evidence="2" id="KW-1133">Transmembrane helix</keyword>
<feature type="transmembrane region" description="Helical" evidence="2">
    <location>
        <begin position="88"/>
        <end position="108"/>
    </location>
</feature>
<dbReference type="Proteomes" id="UP000297948">
    <property type="component" value="Unassembled WGS sequence"/>
</dbReference>
<keyword evidence="4" id="KW-1185">Reference proteome</keyword>
<feature type="transmembrane region" description="Helical" evidence="2">
    <location>
        <begin position="312"/>
        <end position="331"/>
    </location>
</feature>
<feature type="transmembrane region" description="Helical" evidence="2">
    <location>
        <begin position="502"/>
        <end position="527"/>
    </location>
</feature>
<name>A0A4Z0FMH8_9ACTN</name>
<feature type="transmembrane region" description="Helical" evidence="2">
    <location>
        <begin position="465"/>
        <end position="490"/>
    </location>
</feature>
<accession>A0A4Z0FMH8</accession>
<feature type="transmembrane region" description="Helical" evidence="2">
    <location>
        <begin position="351"/>
        <end position="374"/>
    </location>
</feature>
<evidence type="ECO:0000313" key="3">
    <source>
        <dbReference type="EMBL" id="TGA84090.1"/>
    </source>
</evidence>
<feature type="region of interest" description="Disordered" evidence="1">
    <location>
        <begin position="384"/>
        <end position="413"/>
    </location>
</feature>
<keyword evidence="2" id="KW-0812">Transmembrane</keyword>
<feature type="compositionally biased region" description="Low complexity" evidence="1">
    <location>
        <begin position="562"/>
        <end position="573"/>
    </location>
</feature>
<evidence type="ECO:0000256" key="2">
    <source>
        <dbReference type="SAM" id="Phobius"/>
    </source>
</evidence>
<feature type="non-terminal residue" evidence="3">
    <location>
        <position position="583"/>
    </location>
</feature>
<reference evidence="3 4" key="1">
    <citation type="submission" date="2019-03" db="EMBL/GenBank/DDBJ databases">
        <authorList>
            <person name="Gonzalez-Pimentel J.L."/>
        </authorList>
    </citation>
    <scope>NUCLEOTIDE SEQUENCE [LARGE SCALE GENOMIC DNA]</scope>
    <source>
        <strain evidence="3 4">JCM 31289</strain>
    </source>
</reference>
<feature type="compositionally biased region" description="Basic residues" evidence="1">
    <location>
        <begin position="574"/>
        <end position="583"/>
    </location>
</feature>
<feature type="transmembrane region" description="Helical" evidence="2">
    <location>
        <begin position="282"/>
        <end position="305"/>
    </location>
</feature>
<protein>
    <recommendedName>
        <fullName evidence="5">Integral membrane protein</fullName>
    </recommendedName>
</protein>
<evidence type="ECO:0000313" key="4">
    <source>
        <dbReference type="Proteomes" id="UP000297948"/>
    </source>
</evidence>
<feature type="transmembrane region" description="Helical" evidence="2">
    <location>
        <begin position="240"/>
        <end position="262"/>
    </location>
</feature>